<dbReference type="HOGENOM" id="CLU_023075_2_0_1"/>
<dbReference type="AlphaFoldDB" id="A0A0C7N018"/>
<dbReference type="RefSeq" id="XP_022627503.1">
    <property type="nucleotide sequence ID" value="XM_022774037.1"/>
</dbReference>
<dbReference type="Proteomes" id="UP000054304">
    <property type="component" value="Unassembled WGS sequence"/>
</dbReference>
<dbReference type="EMBL" id="LN736361">
    <property type="protein sequence ID" value="CEP61267.1"/>
    <property type="molecule type" value="Genomic_DNA"/>
</dbReference>
<sequence>MSATCTVRQRRSPPGKVRNGDGVKIACKARNHGLCSYEELPEWQRDNDKILRGYVRETRSLMKCVKSLFYFHNESVNIYTHLIPGGTYLALLIFFTDFVLIPQFPSTSMSDYIMINFFLLGAFLCLMCSSCFHCMKQHSEAHSDAWSKVDYMGIIVLISCSMVSLLYYGFHDYLFHFKLFTIVVVVLGSVCAAFVLNDRFNAKNWRAFRAAFFVLFGFSGVVPIVTGLVKFGIEESCKRVQLRFVLWEALFYIVGAVVYGLRLPEALLPGKFDFVGHSHQLFHVLVVCGSICHFRALIGSYFFLHTGLSTSNLLNLKVLA</sequence>
<evidence type="ECO:0000256" key="1">
    <source>
        <dbReference type="ARBA" id="ARBA00004141"/>
    </source>
</evidence>
<dbReference type="GO" id="GO:0016020">
    <property type="term" value="C:membrane"/>
    <property type="evidence" value="ECO:0007669"/>
    <property type="project" value="UniProtKB-SubCell"/>
</dbReference>
<organism evidence="7 8">
    <name type="scientific">Lachancea lanzarotensis</name>
    <dbReference type="NCBI Taxonomy" id="1245769"/>
    <lineage>
        <taxon>Eukaryota</taxon>
        <taxon>Fungi</taxon>
        <taxon>Dikarya</taxon>
        <taxon>Ascomycota</taxon>
        <taxon>Saccharomycotina</taxon>
        <taxon>Saccharomycetes</taxon>
        <taxon>Saccharomycetales</taxon>
        <taxon>Saccharomycetaceae</taxon>
        <taxon>Lachancea</taxon>
    </lineage>
</organism>
<feature type="transmembrane region" description="Helical" evidence="6">
    <location>
        <begin position="281"/>
        <end position="304"/>
    </location>
</feature>
<feature type="transmembrane region" description="Helical" evidence="6">
    <location>
        <begin position="208"/>
        <end position="232"/>
    </location>
</feature>
<accession>A0A0C7N018</accession>
<evidence type="ECO:0000256" key="4">
    <source>
        <dbReference type="ARBA" id="ARBA00023136"/>
    </source>
</evidence>
<dbReference type="GO" id="GO:0006882">
    <property type="term" value="P:intracellular zinc ion homeostasis"/>
    <property type="evidence" value="ECO:0007669"/>
    <property type="project" value="EnsemblFungi"/>
</dbReference>
<keyword evidence="5" id="KW-0862">Zinc</keyword>
<proteinExistence type="predicted"/>
<keyword evidence="8" id="KW-1185">Reference proteome</keyword>
<keyword evidence="5" id="KW-0479">Metal-binding</keyword>
<protein>
    <submittedName>
        <fullName evidence="7">LALA0S02e10550g1_1</fullName>
    </submittedName>
</protein>
<dbReference type="GO" id="GO:0046872">
    <property type="term" value="F:metal ion binding"/>
    <property type="evidence" value="ECO:0007669"/>
    <property type="project" value="UniProtKB-KW"/>
</dbReference>
<keyword evidence="2 6" id="KW-0812">Transmembrane</keyword>
<dbReference type="PANTHER" id="PTHR20855">
    <property type="entry name" value="ADIPOR/PROGESTIN RECEPTOR-RELATED"/>
    <property type="match status" value="1"/>
</dbReference>
<dbReference type="GO" id="GO:0038023">
    <property type="term" value="F:signaling receptor activity"/>
    <property type="evidence" value="ECO:0007669"/>
    <property type="project" value="TreeGrafter"/>
</dbReference>
<comment type="subcellular location">
    <subcellularLocation>
        <location evidence="1">Membrane</location>
        <topology evidence="1">Multi-pass membrane protein</topology>
    </subcellularLocation>
</comment>
<dbReference type="InterPro" id="IPR004254">
    <property type="entry name" value="AdipoR/HlyIII-related"/>
</dbReference>
<evidence type="ECO:0000256" key="5">
    <source>
        <dbReference type="PIRSR" id="PIRSR604254-1"/>
    </source>
</evidence>
<evidence type="ECO:0000256" key="2">
    <source>
        <dbReference type="ARBA" id="ARBA00022692"/>
    </source>
</evidence>
<evidence type="ECO:0000256" key="6">
    <source>
        <dbReference type="SAM" id="Phobius"/>
    </source>
</evidence>
<feature type="transmembrane region" description="Helical" evidence="6">
    <location>
        <begin position="244"/>
        <end position="261"/>
    </location>
</feature>
<feature type="transmembrane region" description="Helical" evidence="6">
    <location>
        <begin position="112"/>
        <end position="132"/>
    </location>
</feature>
<evidence type="ECO:0000256" key="3">
    <source>
        <dbReference type="ARBA" id="ARBA00022989"/>
    </source>
</evidence>
<feature type="transmembrane region" description="Helical" evidence="6">
    <location>
        <begin position="78"/>
        <end position="100"/>
    </location>
</feature>
<dbReference type="PANTHER" id="PTHR20855:SF95">
    <property type="entry name" value="ADIPOR-LIKE RECEPTOR IZH1"/>
    <property type="match status" value="1"/>
</dbReference>
<feature type="binding site" evidence="5">
    <location>
        <position position="279"/>
    </location>
    <ligand>
        <name>Zn(2+)</name>
        <dbReference type="ChEBI" id="CHEBI:29105"/>
    </ligand>
</feature>
<evidence type="ECO:0000313" key="8">
    <source>
        <dbReference type="Proteomes" id="UP000054304"/>
    </source>
</evidence>
<feature type="binding site" evidence="5">
    <location>
        <position position="133"/>
    </location>
    <ligand>
        <name>Zn(2+)</name>
        <dbReference type="ChEBI" id="CHEBI:29105"/>
    </ligand>
</feature>
<reference evidence="7 8" key="1">
    <citation type="submission" date="2014-12" db="EMBL/GenBank/DDBJ databases">
        <authorList>
            <person name="Neuveglise Cecile"/>
        </authorList>
    </citation>
    <scope>NUCLEOTIDE SEQUENCE [LARGE SCALE GENOMIC DNA]</scope>
    <source>
        <strain evidence="7 8">CBS 12615</strain>
    </source>
</reference>
<feature type="transmembrane region" description="Helical" evidence="6">
    <location>
        <begin position="152"/>
        <end position="170"/>
    </location>
</feature>
<gene>
    <name evidence="7" type="ORF">LALA0_S02e10550g</name>
</gene>
<dbReference type="STRING" id="1245769.A0A0C7N018"/>
<keyword evidence="3 6" id="KW-1133">Transmembrane helix</keyword>
<dbReference type="Pfam" id="PF03006">
    <property type="entry name" value="HlyIII"/>
    <property type="match status" value="1"/>
</dbReference>
<feature type="binding site" evidence="5">
    <location>
        <position position="283"/>
    </location>
    <ligand>
        <name>Zn(2+)</name>
        <dbReference type="ChEBI" id="CHEBI:29105"/>
    </ligand>
</feature>
<feature type="transmembrane region" description="Helical" evidence="6">
    <location>
        <begin position="177"/>
        <end position="196"/>
    </location>
</feature>
<evidence type="ECO:0000313" key="7">
    <source>
        <dbReference type="EMBL" id="CEP61267.1"/>
    </source>
</evidence>
<dbReference type="GeneID" id="34684688"/>
<dbReference type="OrthoDB" id="529367at2759"/>
<name>A0A0C7N018_9SACH</name>
<keyword evidence="4 6" id="KW-0472">Membrane</keyword>